<dbReference type="EMBL" id="FQXG01000003">
    <property type="protein sequence ID" value="SHH62385.1"/>
    <property type="molecule type" value="Genomic_DNA"/>
</dbReference>
<proteinExistence type="predicted"/>
<organism evidence="1 2">
    <name type="scientific">Ferrimonas marina</name>
    <dbReference type="NCBI Taxonomy" id="299255"/>
    <lineage>
        <taxon>Bacteria</taxon>
        <taxon>Pseudomonadati</taxon>
        <taxon>Pseudomonadota</taxon>
        <taxon>Gammaproteobacteria</taxon>
        <taxon>Alteromonadales</taxon>
        <taxon>Ferrimonadaceae</taxon>
        <taxon>Ferrimonas</taxon>
    </lineage>
</organism>
<protein>
    <submittedName>
        <fullName evidence="1">Uncharacterized protein</fullName>
    </submittedName>
</protein>
<gene>
    <name evidence="1" type="ORF">SAMN02745129_2573</name>
</gene>
<evidence type="ECO:0000313" key="2">
    <source>
        <dbReference type="Proteomes" id="UP000184268"/>
    </source>
</evidence>
<keyword evidence="2" id="KW-1185">Reference proteome</keyword>
<evidence type="ECO:0000313" key="1">
    <source>
        <dbReference type="EMBL" id="SHH62385.1"/>
    </source>
</evidence>
<dbReference type="STRING" id="299255.SAMN02745129_2573"/>
<dbReference type="AlphaFoldDB" id="A0A1M5UH62"/>
<sequence length="205" mass="22483">MSGPGRPIVLTAALLGMTGHSTDRLVHRATAGVLDHCLSELGGQCLHHTADRLQLLMPTATTTLDVAFLLKLNLLSLRRQPQEPRVDAHIGIGLARLDPTALNLNALRPALQLDRDALGLPSSTPLLCRLLNLELSRLQPKQAQALLAQRYSGKTTQQQQAQWVRDRYLLPCSRTSLCKRLERGNATLIGDTMDWLKQEAGNAHA</sequence>
<name>A0A1M5UH62_9GAMM</name>
<dbReference type="Proteomes" id="UP000184268">
    <property type="component" value="Unassembled WGS sequence"/>
</dbReference>
<accession>A0A1M5UH62</accession>
<reference evidence="1 2" key="1">
    <citation type="submission" date="2016-11" db="EMBL/GenBank/DDBJ databases">
        <authorList>
            <person name="Jaros S."/>
            <person name="Januszkiewicz K."/>
            <person name="Wedrychowicz H."/>
        </authorList>
    </citation>
    <scope>NUCLEOTIDE SEQUENCE [LARGE SCALE GENOMIC DNA]</scope>
    <source>
        <strain evidence="1 2">DSM 16917</strain>
    </source>
</reference>